<dbReference type="GO" id="GO:0016020">
    <property type="term" value="C:membrane"/>
    <property type="evidence" value="ECO:0007669"/>
    <property type="project" value="UniProtKB-SubCell"/>
</dbReference>
<evidence type="ECO:0000256" key="1">
    <source>
        <dbReference type="ARBA" id="ARBA00004141"/>
    </source>
</evidence>
<gene>
    <name evidence="8" type="ORF">LSINAPIS_LOCUS14626</name>
</gene>
<dbReference type="EMBL" id="FZQP02006920">
    <property type="protein sequence ID" value="VVD04993.1"/>
    <property type="molecule type" value="Genomic_DNA"/>
</dbReference>
<feature type="domain" description="Major facilitator superfamily associated" evidence="7">
    <location>
        <begin position="12"/>
        <end position="67"/>
    </location>
</feature>
<evidence type="ECO:0000256" key="4">
    <source>
        <dbReference type="ARBA" id="ARBA00022989"/>
    </source>
</evidence>
<dbReference type="AlphaFoldDB" id="A0A5E4R630"/>
<comment type="similarity">
    <text evidence="2">Belongs to the major facilitator superfamily. MFSD6 family.</text>
</comment>
<name>A0A5E4R630_9NEOP</name>
<sequence length="101" mass="11372">MNFKVDRGLLPVKIHFFFFFAALGPLLPQMNVFGRQLGVSPGVMGLVTAVLPLLWAAAKPIFGYVVDFWPLQCPDHTVAFGSYLCLKNPRFLNLYSNPYIH</sequence>
<protein>
    <recommendedName>
        <fullName evidence="7">Major facilitator superfamily associated domain-containing protein</fullName>
    </recommendedName>
</protein>
<reference evidence="8 9" key="1">
    <citation type="submission" date="2017-07" db="EMBL/GenBank/DDBJ databases">
        <authorList>
            <person name="Talla V."/>
            <person name="Backstrom N."/>
        </authorList>
    </citation>
    <scope>NUCLEOTIDE SEQUENCE [LARGE SCALE GENOMIC DNA]</scope>
</reference>
<keyword evidence="5 6" id="KW-0472">Membrane</keyword>
<feature type="transmembrane region" description="Helical" evidence="6">
    <location>
        <begin position="12"/>
        <end position="33"/>
    </location>
</feature>
<keyword evidence="9" id="KW-1185">Reference proteome</keyword>
<dbReference type="InterPro" id="IPR024989">
    <property type="entry name" value="MFS_assoc_dom"/>
</dbReference>
<dbReference type="InterPro" id="IPR051717">
    <property type="entry name" value="MFS_MFSD6"/>
</dbReference>
<dbReference type="InterPro" id="IPR036259">
    <property type="entry name" value="MFS_trans_sf"/>
</dbReference>
<organism evidence="8 9">
    <name type="scientific">Leptidea sinapis</name>
    <dbReference type="NCBI Taxonomy" id="189913"/>
    <lineage>
        <taxon>Eukaryota</taxon>
        <taxon>Metazoa</taxon>
        <taxon>Ecdysozoa</taxon>
        <taxon>Arthropoda</taxon>
        <taxon>Hexapoda</taxon>
        <taxon>Insecta</taxon>
        <taxon>Pterygota</taxon>
        <taxon>Neoptera</taxon>
        <taxon>Endopterygota</taxon>
        <taxon>Lepidoptera</taxon>
        <taxon>Glossata</taxon>
        <taxon>Ditrysia</taxon>
        <taxon>Papilionoidea</taxon>
        <taxon>Pieridae</taxon>
        <taxon>Dismorphiinae</taxon>
        <taxon>Leptidea</taxon>
    </lineage>
</organism>
<dbReference type="Pfam" id="PF12832">
    <property type="entry name" value="MFS_1_like"/>
    <property type="match status" value="1"/>
</dbReference>
<evidence type="ECO:0000256" key="6">
    <source>
        <dbReference type="SAM" id="Phobius"/>
    </source>
</evidence>
<dbReference type="Proteomes" id="UP000324832">
    <property type="component" value="Unassembled WGS sequence"/>
</dbReference>
<keyword evidence="3 6" id="KW-0812">Transmembrane</keyword>
<dbReference type="PANTHER" id="PTHR16172:SF37">
    <property type="entry name" value="RE36877P"/>
    <property type="match status" value="1"/>
</dbReference>
<dbReference type="Gene3D" id="1.20.1250.20">
    <property type="entry name" value="MFS general substrate transporter like domains"/>
    <property type="match status" value="1"/>
</dbReference>
<dbReference type="SUPFAM" id="SSF103473">
    <property type="entry name" value="MFS general substrate transporter"/>
    <property type="match status" value="1"/>
</dbReference>
<evidence type="ECO:0000256" key="3">
    <source>
        <dbReference type="ARBA" id="ARBA00022692"/>
    </source>
</evidence>
<evidence type="ECO:0000259" key="7">
    <source>
        <dbReference type="Pfam" id="PF12832"/>
    </source>
</evidence>
<keyword evidence="4 6" id="KW-1133">Transmembrane helix</keyword>
<evidence type="ECO:0000313" key="8">
    <source>
        <dbReference type="EMBL" id="VVD04993.1"/>
    </source>
</evidence>
<evidence type="ECO:0000256" key="2">
    <source>
        <dbReference type="ARBA" id="ARBA00005241"/>
    </source>
</evidence>
<evidence type="ECO:0000313" key="9">
    <source>
        <dbReference type="Proteomes" id="UP000324832"/>
    </source>
</evidence>
<proteinExistence type="inferred from homology"/>
<comment type="subcellular location">
    <subcellularLocation>
        <location evidence="1">Membrane</location>
        <topology evidence="1">Multi-pass membrane protein</topology>
    </subcellularLocation>
</comment>
<feature type="transmembrane region" description="Helical" evidence="6">
    <location>
        <begin position="39"/>
        <end position="58"/>
    </location>
</feature>
<accession>A0A5E4R630</accession>
<evidence type="ECO:0000256" key="5">
    <source>
        <dbReference type="ARBA" id="ARBA00023136"/>
    </source>
</evidence>
<dbReference type="PANTHER" id="PTHR16172">
    <property type="entry name" value="MAJOR FACILITATOR SUPERFAMILY DOMAIN-CONTAINING PROTEIN 6-LIKE"/>
    <property type="match status" value="1"/>
</dbReference>